<dbReference type="EMBL" id="JAJEPW010000098">
    <property type="protein sequence ID" value="MCC2131055.1"/>
    <property type="molecule type" value="Genomic_DNA"/>
</dbReference>
<dbReference type="Gene3D" id="2.60.40.10">
    <property type="entry name" value="Immunoglobulins"/>
    <property type="match status" value="1"/>
</dbReference>
<keyword evidence="1" id="KW-1133">Transmembrane helix</keyword>
<evidence type="ECO:0000313" key="4">
    <source>
        <dbReference type="EMBL" id="MCC2131055.1"/>
    </source>
</evidence>
<dbReference type="InterPro" id="IPR017502">
    <property type="entry name" value="Sortase_SrtB_target"/>
</dbReference>
<dbReference type="AlphaFoldDB" id="A0AAE3AJ95"/>
<evidence type="ECO:0000259" key="3">
    <source>
        <dbReference type="Pfam" id="PF05738"/>
    </source>
</evidence>
<gene>
    <name evidence="4" type="ORF">LKD37_16395</name>
</gene>
<dbReference type="Proteomes" id="UP001199319">
    <property type="component" value="Unassembled WGS sequence"/>
</dbReference>
<comment type="caution">
    <text evidence="4">The sequence shown here is derived from an EMBL/GenBank/DDBJ whole genome shotgun (WGS) entry which is preliminary data.</text>
</comment>
<dbReference type="NCBIfam" id="TIGR01167">
    <property type="entry name" value="LPXTG_anchor"/>
    <property type="match status" value="1"/>
</dbReference>
<evidence type="ECO:0000313" key="5">
    <source>
        <dbReference type="Proteomes" id="UP001199319"/>
    </source>
</evidence>
<protein>
    <submittedName>
        <fullName evidence="4">Cna B-type domain-containing protein</fullName>
    </submittedName>
</protein>
<dbReference type="Pfam" id="PF05738">
    <property type="entry name" value="Cna_B"/>
    <property type="match status" value="1"/>
</dbReference>
<organism evidence="4 5">
    <name type="scientific">Brotocaccenecus cirricatena</name>
    <dbReference type="NCBI Taxonomy" id="3064195"/>
    <lineage>
        <taxon>Bacteria</taxon>
        <taxon>Bacillati</taxon>
        <taxon>Bacillota</taxon>
        <taxon>Clostridia</taxon>
        <taxon>Eubacteriales</taxon>
        <taxon>Oscillospiraceae</taxon>
        <taxon>Brotocaccenecus</taxon>
    </lineage>
</organism>
<dbReference type="RefSeq" id="WP_302930173.1">
    <property type="nucleotide sequence ID" value="NZ_JAJEPW010000098.1"/>
</dbReference>
<evidence type="ECO:0000256" key="1">
    <source>
        <dbReference type="SAM" id="Phobius"/>
    </source>
</evidence>
<keyword evidence="1" id="KW-0472">Membrane</keyword>
<name>A0AAE3AJ95_9FIRM</name>
<feature type="transmembrane region" description="Helical" evidence="1">
    <location>
        <begin position="288"/>
        <end position="309"/>
    </location>
</feature>
<reference evidence="4" key="1">
    <citation type="submission" date="2021-10" db="EMBL/GenBank/DDBJ databases">
        <title>Anaerobic single-cell dispensing facilitates the cultivation of human gut bacteria.</title>
        <authorList>
            <person name="Afrizal A."/>
        </authorList>
    </citation>
    <scope>NUCLEOTIDE SEQUENCE</scope>
    <source>
        <strain evidence="4">CLA-AA-H272</strain>
    </source>
</reference>
<keyword evidence="5" id="KW-1185">Reference proteome</keyword>
<dbReference type="InterPro" id="IPR008454">
    <property type="entry name" value="Collagen-bd_Cna-like_B-typ_dom"/>
</dbReference>
<sequence length="316" mass="34387">MKRISYRIANFILIAALLLSGAVTAHAASTTEASEKVQLRSDCTLDVTYSSEGMVFAGQDIKLWHIADITEDAQYALAGSFRSYPIQVTGTSSQSEWDEMTITLNSYILADGIAADQTAKTDARGKVVFDNLTAGIYLVSSVRTEQDGKYYVFESFLAAVPGVDSEGQWVYSVSARPKMSVHTPAKGEVTYKAVKAWRDGGQDRPVSVSVEVRRDGQLQQSVTLSAENNWMYTWKAVDDGSVWTVNEVNVPEGYTVGIQRSGDTFSITNTKPETPAGNHPQTGDTTNMTLYVLLMAASGLALLVVGIVLRKKSRAK</sequence>
<dbReference type="InterPro" id="IPR013783">
    <property type="entry name" value="Ig-like_fold"/>
</dbReference>
<dbReference type="SUPFAM" id="SSF49478">
    <property type="entry name" value="Cna protein B-type domain"/>
    <property type="match status" value="1"/>
</dbReference>
<dbReference type="Gene3D" id="2.60.40.1140">
    <property type="entry name" value="Collagen-binding surface protein Cna, B-type domain"/>
    <property type="match status" value="1"/>
</dbReference>
<dbReference type="CDD" id="cd00222">
    <property type="entry name" value="CollagenBindB"/>
    <property type="match status" value="1"/>
</dbReference>
<feature type="chain" id="PRO_5042290708" evidence="2">
    <location>
        <begin position="28"/>
        <end position="316"/>
    </location>
</feature>
<keyword evidence="2" id="KW-0732">Signal</keyword>
<keyword evidence="1" id="KW-0812">Transmembrane</keyword>
<accession>A0AAE3AJ95</accession>
<feature type="signal peptide" evidence="2">
    <location>
        <begin position="1"/>
        <end position="27"/>
    </location>
</feature>
<dbReference type="NCBIfam" id="TIGR03063">
    <property type="entry name" value="srtB_target"/>
    <property type="match status" value="1"/>
</dbReference>
<evidence type="ECO:0000256" key="2">
    <source>
        <dbReference type="SAM" id="SignalP"/>
    </source>
</evidence>
<feature type="domain" description="CNA-B" evidence="3">
    <location>
        <begin position="193"/>
        <end position="270"/>
    </location>
</feature>
<proteinExistence type="predicted"/>